<gene>
    <name evidence="1" type="ORF">BU14_0327s0010</name>
</gene>
<accession>A0A1X6NYV1</accession>
<dbReference type="AlphaFoldDB" id="A0A1X6NYV1"/>
<proteinExistence type="predicted"/>
<sequence>MAEPPTMALAFALDPVVAGIKERHLTGLTRIADALLSDAPKLAQRSGARNRAPLSEAAGSLVQLRHILVALQAAGLVFEACPAFAPTMAEVLLEAVASFKSFYAEFSAEVRDRHGYMERYLDRGSVEDKELIAAFRTYYPVAADKTSATGVFFPGRDQCRAEAYAKGDKTSCGLCQKMYVSGDKYTDGELTLCCACSNLKILGFVVLDRKKTCGVVRCAMAKLPWMLRELSVVSERFHVCNRTCSHFYTANSYGEVDFSNTLTHEQRNAKIRKMEAILRCAVRYGYLALLCYHTSISSSSLCS</sequence>
<keyword evidence="2" id="KW-1185">Reference proteome</keyword>
<organism evidence="1 2">
    <name type="scientific">Porphyra umbilicalis</name>
    <name type="common">Purple laver</name>
    <name type="synonym">Red alga</name>
    <dbReference type="NCBI Taxonomy" id="2786"/>
    <lineage>
        <taxon>Eukaryota</taxon>
        <taxon>Rhodophyta</taxon>
        <taxon>Bangiophyceae</taxon>
        <taxon>Bangiales</taxon>
        <taxon>Bangiaceae</taxon>
        <taxon>Porphyra</taxon>
    </lineage>
</organism>
<evidence type="ECO:0000313" key="1">
    <source>
        <dbReference type="EMBL" id="OSX73799.1"/>
    </source>
</evidence>
<evidence type="ECO:0000313" key="2">
    <source>
        <dbReference type="Proteomes" id="UP000218209"/>
    </source>
</evidence>
<name>A0A1X6NYV1_PORUM</name>
<dbReference type="Proteomes" id="UP000218209">
    <property type="component" value="Unassembled WGS sequence"/>
</dbReference>
<dbReference type="EMBL" id="KV918979">
    <property type="protein sequence ID" value="OSX73799.1"/>
    <property type="molecule type" value="Genomic_DNA"/>
</dbReference>
<reference evidence="1 2" key="1">
    <citation type="submission" date="2017-03" db="EMBL/GenBank/DDBJ databases">
        <title>WGS assembly of Porphyra umbilicalis.</title>
        <authorList>
            <person name="Brawley S.H."/>
            <person name="Blouin N.A."/>
            <person name="Ficko-Blean E."/>
            <person name="Wheeler G.L."/>
            <person name="Lohr M."/>
            <person name="Goodson H.V."/>
            <person name="Jenkins J.W."/>
            <person name="Blaby-Haas C.E."/>
            <person name="Helliwell K.E."/>
            <person name="Chan C."/>
            <person name="Marriage T."/>
            <person name="Bhattacharya D."/>
            <person name="Klein A.S."/>
            <person name="Badis Y."/>
            <person name="Brodie J."/>
            <person name="Cao Y."/>
            <person name="Collen J."/>
            <person name="Dittami S.M."/>
            <person name="Gachon C.M."/>
            <person name="Green B.R."/>
            <person name="Karpowicz S."/>
            <person name="Kim J.W."/>
            <person name="Kudahl U."/>
            <person name="Lin S."/>
            <person name="Michel G."/>
            <person name="Mittag M."/>
            <person name="Olson B.J."/>
            <person name="Pangilinan J."/>
            <person name="Peng Y."/>
            <person name="Qiu H."/>
            <person name="Shu S."/>
            <person name="Singer J.T."/>
            <person name="Smith A.G."/>
            <person name="Sprecher B.N."/>
            <person name="Wagner V."/>
            <person name="Wang W."/>
            <person name="Wang Z.-Y."/>
            <person name="Yan J."/>
            <person name="Yarish C."/>
            <person name="Zoeuner-Riek S."/>
            <person name="Zhuang Y."/>
            <person name="Zou Y."/>
            <person name="Lindquist E.A."/>
            <person name="Grimwood J."/>
            <person name="Barry K."/>
            <person name="Rokhsar D.S."/>
            <person name="Schmutz J."/>
            <person name="Stiller J.W."/>
            <person name="Grossman A.R."/>
            <person name="Prochnik S.E."/>
        </authorList>
    </citation>
    <scope>NUCLEOTIDE SEQUENCE [LARGE SCALE GENOMIC DNA]</scope>
    <source>
        <strain evidence="1">4086291</strain>
    </source>
</reference>
<dbReference type="OrthoDB" id="5598737at2759"/>
<protein>
    <submittedName>
        <fullName evidence="1">Uncharacterized protein</fullName>
    </submittedName>
</protein>